<dbReference type="AlphaFoldDB" id="A0A8J5MGE8"/>
<evidence type="ECO:0000313" key="3">
    <source>
        <dbReference type="EMBL" id="KAG6964817.1"/>
    </source>
</evidence>
<evidence type="ECO:0000256" key="2">
    <source>
        <dbReference type="SAM" id="Phobius"/>
    </source>
</evidence>
<keyword evidence="2" id="KW-0812">Transmembrane</keyword>
<reference evidence="3" key="1">
    <citation type="submission" date="2021-01" db="EMBL/GenBank/DDBJ databases">
        <title>Phytophthora aleatoria, a newly-described species from Pinus radiata is distinct from Phytophthora cactorum isolates based on comparative genomics.</title>
        <authorList>
            <person name="Mcdougal R."/>
            <person name="Panda P."/>
            <person name="Williams N."/>
            <person name="Studholme D.J."/>
        </authorList>
    </citation>
    <scope>NUCLEOTIDE SEQUENCE</scope>
    <source>
        <strain evidence="3">NZFS 4037</strain>
    </source>
</reference>
<sequence length="334" mass="36350">MTASKVSSLPAVSVSSSVVLGHMAQRVSVRDDGPVGNFALRFSSTLREFAPFYAPARDRKVGKREKVCRHSIVNCEESLQELCPSSLFWSDLLAIAGLGSRENSSIRTRRWMCVYLAPRWRRRSSPLQAVLVLALALLLTAIDGRTLRSLGTGSTSTSINQQEVGVVTTDTQQSTTTVTTRAWKSGSYSASQFGDEKSVSFDSLVKTTTAPTERSTEQSKEASSSTDHEIQSPCSSKDKSSDAKQGYNDHDEDGSFNDDEKDESDQSYQTSSAKALENKTKSASLVTENRSFDQTLVVVIVGVVGAIGALLMFVSRKVLKETGDDQDLEDSSIF</sequence>
<dbReference type="Proteomes" id="UP000709295">
    <property type="component" value="Unassembled WGS sequence"/>
</dbReference>
<evidence type="ECO:0000313" key="4">
    <source>
        <dbReference type="Proteomes" id="UP000709295"/>
    </source>
</evidence>
<keyword evidence="2" id="KW-1133">Transmembrane helix</keyword>
<dbReference type="EMBL" id="JAENGY010000364">
    <property type="protein sequence ID" value="KAG6964817.1"/>
    <property type="molecule type" value="Genomic_DNA"/>
</dbReference>
<accession>A0A8J5MGE8</accession>
<keyword evidence="2" id="KW-0472">Membrane</keyword>
<evidence type="ECO:0000256" key="1">
    <source>
        <dbReference type="SAM" id="MobiDB-lite"/>
    </source>
</evidence>
<feature type="compositionally biased region" description="Basic and acidic residues" evidence="1">
    <location>
        <begin position="214"/>
        <end position="242"/>
    </location>
</feature>
<feature type="transmembrane region" description="Helical" evidence="2">
    <location>
        <begin position="295"/>
        <end position="314"/>
    </location>
</feature>
<organism evidence="3 4">
    <name type="scientific">Phytophthora aleatoria</name>
    <dbReference type="NCBI Taxonomy" id="2496075"/>
    <lineage>
        <taxon>Eukaryota</taxon>
        <taxon>Sar</taxon>
        <taxon>Stramenopiles</taxon>
        <taxon>Oomycota</taxon>
        <taxon>Peronosporomycetes</taxon>
        <taxon>Peronosporales</taxon>
        <taxon>Peronosporaceae</taxon>
        <taxon>Phytophthora</taxon>
    </lineage>
</organism>
<feature type="region of interest" description="Disordered" evidence="1">
    <location>
        <begin position="208"/>
        <end position="282"/>
    </location>
</feature>
<keyword evidence="4" id="KW-1185">Reference proteome</keyword>
<feature type="compositionally biased region" description="Acidic residues" evidence="1">
    <location>
        <begin position="250"/>
        <end position="265"/>
    </location>
</feature>
<name>A0A8J5MGE8_9STRA</name>
<proteinExistence type="predicted"/>
<gene>
    <name evidence="3" type="ORF">JG688_00007540</name>
</gene>
<comment type="caution">
    <text evidence="3">The sequence shown here is derived from an EMBL/GenBank/DDBJ whole genome shotgun (WGS) entry which is preliminary data.</text>
</comment>
<protein>
    <submittedName>
        <fullName evidence="3">Uncharacterized protein</fullName>
    </submittedName>
</protein>